<reference evidence="5" key="2">
    <citation type="submission" date="2021-04" db="EMBL/GenBank/DDBJ databases">
        <authorList>
            <person name="Gilroy R."/>
        </authorList>
    </citation>
    <scope>NUCLEOTIDE SEQUENCE</scope>
    <source>
        <strain evidence="5">ChiGjej4B4-7305</strain>
    </source>
</reference>
<dbReference type="PANTHER" id="PTHR43782:SF3">
    <property type="entry name" value="ARGINASE"/>
    <property type="match status" value="1"/>
</dbReference>
<dbReference type="Proteomes" id="UP000824037">
    <property type="component" value="Unassembled WGS sequence"/>
</dbReference>
<organism evidence="5 6">
    <name type="scientific">Candidatus Ruania gallistercoris</name>
    <dbReference type="NCBI Taxonomy" id="2838746"/>
    <lineage>
        <taxon>Bacteria</taxon>
        <taxon>Bacillati</taxon>
        <taxon>Actinomycetota</taxon>
        <taxon>Actinomycetes</taxon>
        <taxon>Micrococcales</taxon>
        <taxon>Ruaniaceae</taxon>
        <taxon>Ruania</taxon>
    </lineage>
</organism>
<sequence>MTSSTLRLLWPQWQGATAQNAALLLPEVAAETARRGYAVGTSVLSAVLPDHEGPTATVPVDLSDTGTEVRDGVEAKDAVLRQLSAALAIIAERAPARIVTLGGECSTSIAPFASLEARYGDDLAVVWIDAHPDTDTPTTHYNGHHAMAVSTLVGNGDPDVLQLLPATVDPRRVALAGLHAWTEDAYPNVAAWGIEAFSPAALRTSSAPLLHWLAGTGCSRVAIHLDVDVVDSNEVVLGLGAEPGGLRIDEVRRLIADLGAASDVVGVTVAEYIPRQVLQVRGLLDGLPLL</sequence>
<evidence type="ECO:0000313" key="6">
    <source>
        <dbReference type="Proteomes" id="UP000824037"/>
    </source>
</evidence>
<dbReference type="GO" id="GO:0030145">
    <property type="term" value="F:manganese ion binding"/>
    <property type="evidence" value="ECO:0007669"/>
    <property type="project" value="TreeGrafter"/>
</dbReference>
<keyword evidence="2" id="KW-0378">Hydrolase</keyword>
<dbReference type="AlphaFoldDB" id="A0A9D2EHZ1"/>
<comment type="caution">
    <text evidence="5">The sequence shown here is derived from an EMBL/GenBank/DDBJ whole genome shotgun (WGS) entry which is preliminary data.</text>
</comment>
<evidence type="ECO:0000256" key="3">
    <source>
        <dbReference type="ARBA" id="ARBA00023211"/>
    </source>
</evidence>
<dbReference type="GO" id="GO:0004053">
    <property type="term" value="F:arginase activity"/>
    <property type="evidence" value="ECO:0007669"/>
    <property type="project" value="TreeGrafter"/>
</dbReference>
<accession>A0A9D2EHZ1</accession>
<proteinExistence type="inferred from homology"/>
<reference evidence="5" key="1">
    <citation type="journal article" date="2021" name="PeerJ">
        <title>Extensive microbial diversity within the chicken gut microbiome revealed by metagenomics and culture.</title>
        <authorList>
            <person name="Gilroy R."/>
            <person name="Ravi A."/>
            <person name="Getino M."/>
            <person name="Pursley I."/>
            <person name="Horton D.L."/>
            <person name="Alikhan N.F."/>
            <person name="Baker D."/>
            <person name="Gharbi K."/>
            <person name="Hall N."/>
            <person name="Watson M."/>
            <person name="Adriaenssens E.M."/>
            <person name="Foster-Nyarko E."/>
            <person name="Jarju S."/>
            <person name="Secka A."/>
            <person name="Antonio M."/>
            <person name="Oren A."/>
            <person name="Chaudhuri R.R."/>
            <person name="La Ragione R."/>
            <person name="Hildebrand F."/>
            <person name="Pallen M.J."/>
        </authorList>
    </citation>
    <scope>NUCLEOTIDE SEQUENCE</scope>
    <source>
        <strain evidence="5">ChiGjej4B4-7305</strain>
    </source>
</reference>
<keyword evidence="3" id="KW-0464">Manganese</keyword>
<name>A0A9D2EHZ1_9MICO</name>
<evidence type="ECO:0000256" key="1">
    <source>
        <dbReference type="ARBA" id="ARBA00022723"/>
    </source>
</evidence>
<dbReference type="InterPro" id="IPR006035">
    <property type="entry name" value="Ureohydrolase"/>
</dbReference>
<gene>
    <name evidence="5" type="ORF">H9815_17585</name>
</gene>
<keyword evidence="1" id="KW-0479">Metal-binding</keyword>
<dbReference type="PANTHER" id="PTHR43782">
    <property type="entry name" value="ARGINASE"/>
    <property type="match status" value="1"/>
</dbReference>
<dbReference type="PROSITE" id="PS51409">
    <property type="entry name" value="ARGINASE_2"/>
    <property type="match status" value="1"/>
</dbReference>
<dbReference type="Pfam" id="PF00491">
    <property type="entry name" value="Arginase"/>
    <property type="match status" value="1"/>
</dbReference>
<dbReference type="GO" id="GO:0005829">
    <property type="term" value="C:cytosol"/>
    <property type="evidence" value="ECO:0007669"/>
    <property type="project" value="TreeGrafter"/>
</dbReference>
<dbReference type="CDD" id="cd09999">
    <property type="entry name" value="Arginase-like_1"/>
    <property type="match status" value="1"/>
</dbReference>
<dbReference type="EMBL" id="DXBY01000304">
    <property type="protein sequence ID" value="HIZ37592.1"/>
    <property type="molecule type" value="Genomic_DNA"/>
</dbReference>
<dbReference type="Gene3D" id="3.40.800.10">
    <property type="entry name" value="Ureohydrolase domain"/>
    <property type="match status" value="1"/>
</dbReference>
<evidence type="ECO:0000313" key="5">
    <source>
        <dbReference type="EMBL" id="HIZ37592.1"/>
    </source>
</evidence>
<comment type="similarity">
    <text evidence="4">Belongs to the arginase family.</text>
</comment>
<evidence type="ECO:0000256" key="4">
    <source>
        <dbReference type="PROSITE-ProRule" id="PRU00742"/>
    </source>
</evidence>
<dbReference type="SUPFAM" id="SSF52768">
    <property type="entry name" value="Arginase/deacetylase"/>
    <property type="match status" value="1"/>
</dbReference>
<dbReference type="InterPro" id="IPR023696">
    <property type="entry name" value="Ureohydrolase_dom_sf"/>
</dbReference>
<evidence type="ECO:0000256" key="2">
    <source>
        <dbReference type="ARBA" id="ARBA00022801"/>
    </source>
</evidence>
<protein>
    <submittedName>
        <fullName evidence="5">Arginase family protein</fullName>
    </submittedName>
</protein>